<keyword evidence="3" id="KW-1185">Reference proteome</keyword>
<dbReference type="InterPro" id="IPR032675">
    <property type="entry name" value="LRR_dom_sf"/>
</dbReference>
<name>A0A1Y2FG84_9BASI</name>
<evidence type="ECO:0000313" key="2">
    <source>
        <dbReference type="EMBL" id="ORY81835.1"/>
    </source>
</evidence>
<dbReference type="Gene3D" id="3.80.10.10">
    <property type="entry name" value="Ribonuclease Inhibitor"/>
    <property type="match status" value="1"/>
</dbReference>
<organism evidence="2 3">
    <name type="scientific">Leucosporidium creatinivorum</name>
    <dbReference type="NCBI Taxonomy" id="106004"/>
    <lineage>
        <taxon>Eukaryota</taxon>
        <taxon>Fungi</taxon>
        <taxon>Dikarya</taxon>
        <taxon>Basidiomycota</taxon>
        <taxon>Pucciniomycotina</taxon>
        <taxon>Microbotryomycetes</taxon>
        <taxon>Leucosporidiales</taxon>
        <taxon>Leucosporidium</taxon>
    </lineage>
</organism>
<dbReference type="AlphaFoldDB" id="A0A1Y2FG84"/>
<evidence type="ECO:0000256" key="1">
    <source>
        <dbReference type="SAM" id="MobiDB-lite"/>
    </source>
</evidence>
<evidence type="ECO:0000313" key="3">
    <source>
        <dbReference type="Proteomes" id="UP000193467"/>
    </source>
</evidence>
<reference evidence="2 3" key="1">
    <citation type="submission" date="2016-07" db="EMBL/GenBank/DDBJ databases">
        <title>Pervasive Adenine N6-methylation of Active Genes in Fungi.</title>
        <authorList>
            <consortium name="DOE Joint Genome Institute"/>
            <person name="Mondo S.J."/>
            <person name="Dannebaum R.O."/>
            <person name="Kuo R.C."/>
            <person name="Labutti K."/>
            <person name="Haridas S."/>
            <person name="Kuo A."/>
            <person name="Salamov A."/>
            <person name="Ahrendt S.R."/>
            <person name="Lipzen A."/>
            <person name="Sullivan W."/>
            <person name="Andreopoulos W.B."/>
            <person name="Clum A."/>
            <person name="Lindquist E."/>
            <person name="Daum C."/>
            <person name="Ramamoorthy G.K."/>
            <person name="Gryganskyi A."/>
            <person name="Culley D."/>
            <person name="Magnuson J.K."/>
            <person name="James T.Y."/>
            <person name="O'Malley M.A."/>
            <person name="Stajich J.E."/>
            <person name="Spatafora J.W."/>
            <person name="Visel A."/>
            <person name="Grigoriev I.V."/>
        </authorList>
    </citation>
    <scope>NUCLEOTIDE SEQUENCE [LARGE SCALE GENOMIC DNA]</scope>
    <source>
        <strain evidence="2 3">62-1032</strain>
    </source>
</reference>
<dbReference type="InParanoid" id="A0A1Y2FG84"/>
<protein>
    <recommendedName>
        <fullName evidence="4">F-box domain-containing protein</fullName>
    </recommendedName>
</protein>
<gene>
    <name evidence="2" type="ORF">BCR35DRAFT_331589</name>
</gene>
<evidence type="ECO:0008006" key="4">
    <source>
        <dbReference type="Google" id="ProtNLM"/>
    </source>
</evidence>
<proteinExistence type="predicted"/>
<dbReference type="Proteomes" id="UP000193467">
    <property type="component" value="Unassembled WGS sequence"/>
</dbReference>
<sequence>MDSLPRAILERIASHLENHDLHRDRDDPSSVVALSLANRKCAEVGRSLVFRSVYLSGEDDAEGDYFASHIAPQRGALIRELFCNFGVDSLDEEEAELDDEELLAWSTFRRGVLARALPHLVDLEILALDIGDGNPPMPPEDDPLLVAADHLRLQSLRLLPLHLSDPHPSIDPSYLGEVLPSFSSLTSLDITAVGNYGADSNASFVEALQGLPNLTSLALRDCDALGPPITHLDWTCPLTSLTLHRITRLDLIDLEEFLSHFRTTLTSLNLHHYSTMDDATHALFELPLLVDLELETVWPVWHLATFGASKGIKRLKLGSALSPWKDEDGEGEGWNSALLQWQDLQSFTLMRGERCWGRNTVLLREGWCEDRGIAFAIEEEAEDSDSEATETESEEWDSEDPF</sequence>
<comment type="caution">
    <text evidence="2">The sequence shown here is derived from an EMBL/GenBank/DDBJ whole genome shotgun (WGS) entry which is preliminary data.</text>
</comment>
<dbReference type="EMBL" id="MCGR01000022">
    <property type="protein sequence ID" value="ORY81835.1"/>
    <property type="molecule type" value="Genomic_DNA"/>
</dbReference>
<dbReference type="SUPFAM" id="SSF52047">
    <property type="entry name" value="RNI-like"/>
    <property type="match status" value="1"/>
</dbReference>
<feature type="region of interest" description="Disordered" evidence="1">
    <location>
        <begin position="378"/>
        <end position="402"/>
    </location>
</feature>
<accession>A0A1Y2FG84</accession>